<reference evidence="1 2" key="1">
    <citation type="submission" date="2019-08" db="EMBL/GenBank/DDBJ databases">
        <title>In-depth cultivation of the pig gut microbiome towards novel bacterial diversity and tailored functional studies.</title>
        <authorList>
            <person name="Wylensek D."/>
            <person name="Hitch T.C.A."/>
            <person name="Clavel T."/>
        </authorList>
    </citation>
    <scope>NUCLEOTIDE SEQUENCE [LARGE SCALE GENOMIC DNA]</scope>
    <source>
        <strain evidence="1 2">WCA-389-WT-23D1</strain>
    </source>
</reference>
<sequence>MKEYQITGDLMKGFLGNISYETVVPENNESVEIRFSFGKRLMEHITEADKTAAAKAWLLNMGKAATEIDKDVLIGMEKTEINLSVFHNGAYVGCSHRDEIEKHIFISPNEASDGFIPWNFRGGILRVVLHVYQILNDHTPYELTISGKEGIE</sequence>
<protein>
    <submittedName>
        <fullName evidence="1">Uncharacterized protein</fullName>
    </submittedName>
</protein>
<keyword evidence="2" id="KW-1185">Reference proteome</keyword>
<name>A0A7X2NIM0_9CLOT</name>
<evidence type="ECO:0000313" key="1">
    <source>
        <dbReference type="EMBL" id="MSS35390.1"/>
    </source>
</evidence>
<dbReference type="InterPro" id="IPR046610">
    <property type="entry name" value="DUF6669"/>
</dbReference>
<proteinExistence type="predicted"/>
<dbReference type="Proteomes" id="UP000429958">
    <property type="component" value="Unassembled WGS sequence"/>
</dbReference>
<accession>A0A7X2NIM0</accession>
<dbReference type="AlphaFoldDB" id="A0A7X2NIM0"/>
<comment type="caution">
    <text evidence="1">The sequence shown here is derived from an EMBL/GenBank/DDBJ whole genome shotgun (WGS) entry which is preliminary data.</text>
</comment>
<evidence type="ECO:0000313" key="2">
    <source>
        <dbReference type="Proteomes" id="UP000429958"/>
    </source>
</evidence>
<organism evidence="1 2">
    <name type="scientific">Clostridium porci</name>
    <dbReference type="NCBI Taxonomy" id="2605778"/>
    <lineage>
        <taxon>Bacteria</taxon>
        <taxon>Bacillati</taxon>
        <taxon>Bacillota</taxon>
        <taxon>Clostridia</taxon>
        <taxon>Eubacteriales</taxon>
        <taxon>Clostridiaceae</taxon>
        <taxon>Clostridium</taxon>
    </lineage>
</organism>
<gene>
    <name evidence="1" type="ORF">FYJ39_02020</name>
</gene>
<dbReference type="Pfam" id="PF20374">
    <property type="entry name" value="DUF6669"/>
    <property type="match status" value="1"/>
</dbReference>
<dbReference type="EMBL" id="VUMD01000001">
    <property type="protein sequence ID" value="MSS35390.1"/>
    <property type="molecule type" value="Genomic_DNA"/>
</dbReference>